<dbReference type="HOGENOM" id="CLU_1618783_0_0_1"/>
<accession>M3JTU6</accession>
<evidence type="ECO:0000313" key="2">
    <source>
        <dbReference type="EMBL" id="EMG46285.1"/>
    </source>
</evidence>
<evidence type="ECO:0000256" key="1">
    <source>
        <dbReference type="SAM" id="MobiDB-lite"/>
    </source>
</evidence>
<proteinExistence type="predicted"/>
<keyword evidence="3" id="KW-1185">Reference proteome</keyword>
<feature type="region of interest" description="Disordered" evidence="1">
    <location>
        <begin position="116"/>
        <end position="139"/>
    </location>
</feature>
<dbReference type="Proteomes" id="UP000011777">
    <property type="component" value="Unassembled WGS sequence"/>
</dbReference>
<evidence type="ECO:0000313" key="3">
    <source>
        <dbReference type="Proteomes" id="UP000011777"/>
    </source>
</evidence>
<name>M3JTU6_CANMX</name>
<dbReference type="OMA" id="CDCKNET"/>
<feature type="compositionally biased region" description="Basic residues" evidence="1">
    <location>
        <begin position="51"/>
        <end position="66"/>
    </location>
</feature>
<feature type="region of interest" description="Disordered" evidence="1">
    <location>
        <begin position="28"/>
        <end position="88"/>
    </location>
</feature>
<reference evidence="2 3" key="1">
    <citation type="submission" date="2013-02" db="EMBL/GenBank/DDBJ databases">
        <title>Genome sequence of Candida maltosa Xu316, a potential industrial strain for xylitol and ethanol production.</title>
        <authorList>
            <person name="Yu J."/>
            <person name="Wang Q."/>
            <person name="Geng X."/>
            <person name="Bao W."/>
            <person name="He P."/>
            <person name="Cai J."/>
        </authorList>
    </citation>
    <scope>NUCLEOTIDE SEQUENCE [LARGE SCALE GENOMIC DNA]</scope>
    <source>
        <strain evidence="3">Xu316</strain>
    </source>
</reference>
<dbReference type="EMBL" id="AOGT01002057">
    <property type="protein sequence ID" value="EMG46285.1"/>
    <property type="molecule type" value="Genomic_DNA"/>
</dbReference>
<feature type="compositionally biased region" description="Polar residues" evidence="1">
    <location>
        <begin position="70"/>
        <end position="88"/>
    </location>
</feature>
<feature type="compositionally biased region" description="Polar residues" evidence="1">
    <location>
        <begin position="28"/>
        <end position="45"/>
    </location>
</feature>
<protein>
    <submittedName>
        <fullName evidence="2">Uncharacterized protein</fullName>
    </submittedName>
</protein>
<dbReference type="AlphaFoldDB" id="M3JTU6"/>
<sequence length="164" mass="18405">MALRNYLYAKHIHDTSIDTRINKDNSLMDVTSSSSTTSNHDQQQPPFIHKQQSRKRIVRIVHKSKPKNPNPTTLIENTSNDDSTMNDLSSNIENIHIIDETKKENCLKDCNTCDCKKDGSSSGSGSDSDDNGKQDNDIDTPIIEIEVDNRNNNNGNEIDFTNAI</sequence>
<organism evidence="2 3">
    <name type="scientific">Candida maltosa (strain Xu316)</name>
    <name type="common">Yeast</name>
    <dbReference type="NCBI Taxonomy" id="1245528"/>
    <lineage>
        <taxon>Eukaryota</taxon>
        <taxon>Fungi</taxon>
        <taxon>Dikarya</taxon>
        <taxon>Ascomycota</taxon>
        <taxon>Saccharomycotina</taxon>
        <taxon>Pichiomycetes</taxon>
        <taxon>Debaryomycetaceae</taxon>
        <taxon>Candida/Lodderomyces clade</taxon>
        <taxon>Candida</taxon>
    </lineage>
</organism>
<dbReference type="STRING" id="1245528.M3JTU6"/>
<comment type="caution">
    <text evidence="2">The sequence shown here is derived from an EMBL/GenBank/DDBJ whole genome shotgun (WGS) entry which is preliminary data.</text>
</comment>
<dbReference type="OrthoDB" id="4025778at2759"/>
<gene>
    <name evidence="2" type="ORF">G210_3468</name>
</gene>
<dbReference type="eggNOG" id="ENOG502RQJ7">
    <property type="taxonomic scope" value="Eukaryota"/>
</dbReference>